<sequence>MADDQSNKRPKNGPGASGGDARVDALESEIRALRQQLRRSDAENASLRGQLRRLRRDHDVLPVVPSLSVDLSRLDAGLVTRIVSYLGTSPELRNVALTCKSFGWQQPSTGLDLSSVEEVARQVVCSGRNDIEGVRITLPQFARGTTTWLSILHESEHPLKFDKLLGRGIRHTNERKTSVHAGGFECTAVASNYVMESGIHYAEFQINKGNPFIGIVRPTPNLTTVGLANEAVISLLIYGMVNSWMRGLKNGAAAMCTRVNTAAEMASGVGQTGKA</sequence>
<gene>
    <name evidence="2" type="ORF">THAOC_27927</name>
</gene>
<organism evidence="2 3">
    <name type="scientific">Thalassiosira oceanica</name>
    <name type="common">Marine diatom</name>
    <dbReference type="NCBI Taxonomy" id="159749"/>
    <lineage>
        <taxon>Eukaryota</taxon>
        <taxon>Sar</taxon>
        <taxon>Stramenopiles</taxon>
        <taxon>Ochrophyta</taxon>
        <taxon>Bacillariophyta</taxon>
        <taxon>Coscinodiscophyceae</taxon>
        <taxon>Thalassiosirophycidae</taxon>
        <taxon>Thalassiosirales</taxon>
        <taxon>Thalassiosiraceae</taxon>
        <taxon>Thalassiosira</taxon>
    </lineage>
</organism>
<name>K0RHQ9_THAOC</name>
<feature type="region of interest" description="Disordered" evidence="1">
    <location>
        <begin position="1"/>
        <end position="24"/>
    </location>
</feature>
<evidence type="ECO:0000256" key="1">
    <source>
        <dbReference type="SAM" id="MobiDB-lite"/>
    </source>
</evidence>
<evidence type="ECO:0000313" key="2">
    <source>
        <dbReference type="EMBL" id="EJK52770.1"/>
    </source>
</evidence>
<dbReference type="Proteomes" id="UP000266841">
    <property type="component" value="Unassembled WGS sequence"/>
</dbReference>
<reference evidence="2 3" key="1">
    <citation type="journal article" date="2012" name="Genome Biol.">
        <title>Genome and low-iron response of an oceanic diatom adapted to chronic iron limitation.</title>
        <authorList>
            <person name="Lommer M."/>
            <person name="Specht M."/>
            <person name="Roy A.S."/>
            <person name="Kraemer L."/>
            <person name="Andreson R."/>
            <person name="Gutowska M.A."/>
            <person name="Wolf J."/>
            <person name="Bergner S.V."/>
            <person name="Schilhabel M.B."/>
            <person name="Klostermeier U.C."/>
            <person name="Beiko R.G."/>
            <person name="Rosenstiel P."/>
            <person name="Hippler M."/>
            <person name="Laroche J."/>
        </authorList>
    </citation>
    <scope>NUCLEOTIDE SEQUENCE [LARGE SCALE GENOMIC DNA]</scope>
    <source>
        <strain evidence="2 3">CCMP1005</strain>
    </source>
</reference>
<protein>
    <recommendedName>
        <fullName evidence="4">F-box domain-containing protein</fullName>
    </recommendedName>
</protein>
<dbReference type="EMBL" id="AGNL01039274">
    <property type="protein sequence ID" value="EJK52770.1"/>
    <property type="molecule type" value="Genomic_DNA"/>
</dbReference>
<evidence type="ECO:0008006" key="4">
    <source>
        <dbReference type="Google" id="ProtNLM"/>
    </source>
</evidence>
<proteinExistence type="predicted"/>
<keyword evidence="3" id="KW-1185">Reference proteome</keyword>
<dbReference type="AlphaFoldDB" id="K0RHQ9"/>
<accession>K0RHQ9</accession>
<comment type="caution">
    <text evidence="2">The sequence shown here is derived from an EMBL/GenBank/DDBJ whole genome shotgun (WGS) entry which is preliminary data.</text>
</comment>
<evidence type="ECO:0000313" key="3">
    <source>
        <dbReference type="Proteomes" id="UP000266841"/>
    </source>
</evidence>